<comment type="similarity">
    <text evidence="2">Belongs to the TonB family.</text>
</comment>
<dbReference type="InterPro" id="IPR006260">
    <property type="entry name" value="TonB/TolA_C"/>
</dbReference>
<evidence type="ECO:0000256" key="1">
    <source>
        <dbReference type="ARBA" id="ARBA00004383"/>
    </source>
</evidence>
<dbReference type="GO" id="GO:0055085">
    <property type="term" value="P:transmembrane transport"/>
    <property type="evidence" value="ECO:0007669"/>
    <property type="project" value="InterPro"/>
</dbReference>
<feature type="domain" description="TonB C-terminal" evidence="11">
    <location>
        <begin position="170"/>
        <end position="258"/>
    </location>
</feature>
<dbReference type="AlphaFoldDB" id="A0A538SAH7"/>
<evidence type="ECO:0000256" key="10">
    <source>
        <dbReference type="SAM" id="SignalP"/>
    </source>
</evidence>
<dbReference type="NCBIfam" id="TIGR01352">
    <property type="entry name" value="tonB_Cterm"/>
    <property type="match status" value="1"/>
</dbReference>
<dbReference type="InterPro" id="IPR051045">
    <property type="entry name" value="TonB-dependent_transducer"/>
</dbReference>
<keyword evidence="7" id="KW-0653">Protein transport</keyword>
<protein>
    <submittedName>
        <fullName evidence="12">Energy transducer TonB</fullName>
    </submittedName>
</protein>
<evidence type="ECO:0000256" key="6">
    <source>
        <dbReference type="ARBA" id="ARBA00022692"/>
    </source>
</evidence>
<dbReference type="InterPro" id="IPR037682">
    <property type="entry name" value="TonB_C"/>
</dbReference>
<comment type="subcellular location">
    <subcellularLocation>
        <location evidence="1">Cell inner membrane</location>
        <topology evidence="1">Single-pass membrane protein</topology>
        <orientation evidence="1">Periplasmic side</orientation>
    </subcellularLocation>
</comment>
<feature type="signal peptide" evidence="10">
    <location>
        <begin position="1"/>
        <end position="21"/>
    </location>
</feature>
<dbReference type="GO" id="GO:0005886">
    <property type="term" value="C:plasma membrane"/>
    <property type="evidence" value="ECO:0007669"/>
    <property type="project" value="UniProtKB-SubCell"/>
</dbReference>
<dbReference type="PANTHER" id="PTHR33446:SF2">
    <property type="entry name" value="PROTEIN TONB"/>
    <property type="match status" value="1"/>
</dbReference>
<gene>
    <name evidence="12" type="ORF">E6K73_12155</name>
</gene>
<proteinExistence type="inferred from homology"/>
<keyword evidence="3" id="KW-0813">Transport</keyword>
<dbReference type="Gene3D" id="3.30.1150.10">
    <property type="match status" value="1"/>
</dbReference>
<dbReference type="PROSITE" id="PS51257">
    <property type="entry name" value="PROKAR_LIPOPROTEIN"/>
    <property type="match status" value="1"/>
</dbReference>
<evidence type="ECO:0000313" key="13">
    <source>
        <dbReference type="Proteomes" id="UP000320184"/>
    </source>
</evidence>
<dbReference type="Proteomes" id="UP000320184">
    <property type="component" value="Unassembled WGS sequence"/>
</dbReference>
<name>A0A538SAH7_UNCEI</name>
<dbReference type="GO" id="GO:0015031">
    <property type="term" value="P:protein transport"/>
    <property type="evidence" value="ECO:0007669"/>
    <property type="project" value="UniProtKB-KW"/>
</dbReference>
<dbReference type="SUPFAM" id="SSF74653">
    <property type="entry name" value="TolA/TonB C-terminal domain"/>
    <property type="match status" value="1"/>
</dbReference>
<keyword evidence="8" id="KW-1133">Transmembrane helix</keyword>
<evidence type="ECO:0000256" key="2">
    <source>
        <dbReference type="ARBA" id="ARBA00006555"/>
    </source>
</evidence>
<organism evidence="12 13">
    <name type="scientific">Eiseniibacteriota bacterium</name>
    <dbReference type="NCBI Taxonomy" id="2212470"/>
    <lineage>
        <taxon>Bacteria</taxon>
        <taxon>Candidatus Eiseniibacteriota</taxon>
    </lineage>
</organism>
<keyword evidence="6" id="KW-0812">Transmembrane</keyword>
<keyword evidence="9" id="KW-0472">Membrane</keyword>
<keyword evidence="5" id="KW-0997">Cell inner membrane</keyword>
<dbReference type="EMBL" id="VBOT01000143">
    <property type="protein sequence ID" value="TMQ48375.1"/>
    <property type="molecule type" value="Genomic_DNA"/>
</dbReference>
<accession>A0A538SAH7</accession>
<evidence type="ECO:0000256" key="5">
    <source>
        <dbReference type="ARBA" id="ARBA00022519"/>
    </source>
</evidence>
<evidence type="ECO:0000313" key="12">
    <source>
        <dbReference type="EMBL" id="TMQ48375.1"/>
    </source>
</evidence>
<evidence type="ECO:0000256" key="7">
    <source>
        <dbReference type="ARBA" id="ARBA00022927"/>
    </source>
</evidence>
<dbReference type="PANTHER" id="PTHR33446">
    <property type="entry name" value="PROTEIN TONB-RELATED"/>
    <property type="match status" value="1"/>
</dbReference>
<feature type="chain" id="PRO_5022166518" evidence="10">
    <location>
        <begin position="22"/>
        <end position="258"/>
    </location>
</feature>
<reference evidence="12 13" key="1">
    <citation type="journal article" date="2019" name="Nat. Microbiol.">
        <title>Mediterranean grassland soil C-N compound turnover is dependent on rainfall and depth, and is mediated by genomically divergent microorganisms.</title>
        <authorList>
            <person name="Diamond S."/>
            <person name="Andeer P.F."/>
            <person name="Li Z."/>
            <person name="Crits-Christoph A."/>
            <person name="Burstein D."/>
            <person name="Anantharaman K."/>
            <person name="Lane K.R."/>
            <person name="Thomas B.C."/>
            <person name="Pan C."/>
            <person name="Northen T.R."/>
            <person name="Banfield J.F."/>
        </authorList>
    </citation>
    <scope>NUCLEOTIDE SEQUENCE [LARGE SCALE GENOMIC DNA]</scope>
    <source>
        <strain evidence="12">WS_3</strain>
    </source>
</reference>
<comment type="caution">
    <text evidence="12">The sequence shown here is derived from an EMBL/GenBank/DDBJ whole genome shotgun (WGS) entry which is preliminary data.</text>
</comment>
<keyword evidence="10" id="KW-0732">Signal</keyword>
<evidence type="ECO:0000256" key="4">
    <source>
        <dbReference type="ARBA" id="ARBA00022475"/>
    </source>
</evidence>
<keyword evidence="4" id="KW-1003">Cell membrane</keyword>
<dbReference type="Pfam" id="PF03544">
    <property type="entry name" value="TonB_C"/>
    <property type="match status" value="1"/>
</dbReference>
<dbReference type="PROSITE" id="PS52015">
    <property type="entry name" value="TONB_CTD"/>
    <property type="match status" value="1"/>
</dbReference>
<evidence type="ECO:0000256" key="3">
    <source>
        <dbReference type="ARBA" id="ARBA00022448"/>
    </source>
</evidence>
<sequence>MRQALALLLLGSLACAVPARAQHYVAGPDSLHPRLKFADSLVSVNHRCIVSGSKKIERLLGDIYHVVSPEGWEGVGILEGSIYRGVFRYRGRDPKLNGAMGLHVIDWSNLHEPRVRTTNAAAMADTSNETWHRIEASREPAYANPDGQNRNIVVAPPNSSERPKFGEYVYVDELPEAITKVPRAYPDEARRAGIEGTVMVQCLVLEDGSVGDTWVVKSVPELDEAAVACVRQWRFQPARSKGRPVAVWVAVPVRFSLH</sequence>
<evidence type="ECO:0000256" key="9">
    <source>
        <dbReference type="ARBA" id="ARBA00023136"/>
    </source>
</evidence>
<evidence type="ECO:0000259" key="11">
    <source>
        <dbReference type="PROSITE" id="PS52015"/>
    </source>
</evidence>
<evidence type="ECO:0000256" key="8">
    <source>
        <dbReference type="ARBA" id="ARBA00022989"/>
    </source>
</evidence>